<evidence type="ECO:0000256" key="6">
    <source>
        <dbReference type="SAM" id="Phobius"/>
    </source>
</evidence>
<evidence type="ECO:0000256" key="4">
    <source>
        <dbReference type="ARBA" id="ARBA00023136"/>
    </source>
</evidence>
<keyword evidence="8" id="KW-1185">Reference proteome</keyword>
<keyword evidence="4 6" id="KW-0472">Membrane</keyword>
<feature type="transmembrane region" description="Helical" evidence="6">
    <location>
        <begin position="221"/>
        <end position="241"/>
    </location>
</feature>
<evidence type="ECO:0000313" key="8">
    <source>
        <dbReference type="Proteomes" id="UP000315201"/>
    </source>
</evidence>
<dbReference type="Pfam" id="PF00230">
    <property type="entry name" value="MIP"/>
    <property type="match status" value="1"/>
</dbReference>
<feature type="transmembrane region" description="Helical" evidence="6">
    <location>
        <begin position="79"/>
        <end position="101"/>
    </location>
</feature>
<evidence type="ECO:0008006" key="9">
    <source>
        <dbReference type="Google" id="ProtNLM"/>
    </source>
</evidence>
<keyword evidence="5" id="KW-0813">Transport</keyword>
<evidence type="ECO:0000256" key="1">
    <source>
        <dbReference type="ARBA" id="ARBA00004141"/>
    </source>
</evidence>
<comment type="subcellular location">
    <subcellularLocation>
        <location evidence="1">Membrane</location>
        <topology evidence="1">Multi-pass membrane protein</topology>
    </subcellularLocation>
</comment>
<dbReference type="Proteomes" id="UP000315201">
    <property type="component" value="Chromosome"/>
</dbReference>
<dbReference type="SUPFAM" id="SSF81338">
    <property type="entry name" value="Aquaporin-like"/>
    <property type="match status" value="1"/>
</dbReference>
<dbReference type="AlphaFoldDB" id="A0A4Y6I798"/>
<evidence type="ECO:0000313" key="7">
    <source>
        <dbReference type="EMBL" id="QDF65272.1"/>
    </source>
</evidence>
<protein>
    <recommendedName>
        <fullName evidence="9">Aquaporin family protein</fullName>
    </recommendedName>
</protein>
<feature type="transmembrane region" description="Helical" evidence="6">
    <location>
        <begin position="49"/>
        <end position="67"/>
    </location>
</feature>
<keyword evidence="2 5" id="KW-0812">Transmembrane</keyword>
<dbReference type="InterPro" id="IPR023271">
    <property type="entry name" value="Aquaporin-like"/>
</dbReference>
<evidence type="ECO:0000256" key="2">
    <source>
        <dbReference type="ARBA" id="ARBA00022692"/>
    </source>
</evidence>
<proteinExistence type="inferred from homology"/>
<comment type="similarity">
    <text evidence="5">Belongs to the MIP/aquaporin (TC 1.A.8) family.</text>
</comment>
<feature type="transmembrane region" description="Helical" evidence="6">
    <location>
        <begin position="191"/>
        <end position="209"/>
    </location>
</feature>
<dbReference type="Gene3D" id="1.20.1080.10">
    <property type="entry name" value="Glycerol uptake facilitator protein"/>
    <property type="match status" value="1"/>
</dbReference>
<keyword evidence="3 6" id="KW-1133">Transmembrane helix</keyword>
<reference evidence="7 8" key="1">
    <citation type="submission" date="2019-06" db="EMBL/GenBank/DDBJ databases">
        <title>Mycoplasma nasistruthionis sp. nov. str Ms03.</title>
        <authorList>
            <person name="Botes A."/>
        </authorList>
    </citation>
    <scope>NUCLEOTIDE SEQUENCE [LARGE SCALE GENOMIC DNA]</scope>
    <source>
        <strain evidence="7 8">Ms03</strain>
    </source>
</reference>
<dbReference type="EMBL" id="CP041147">
    <property type="protein sequence ID" value="QDF65272.1"/>
    <property type="molecule type" value="Genomic_DNA"/>
</dbReference>
<dbReference type="InterPro" id="IPR000425">
    <property type="entry name" value="MIP"/>
</dbReference>
<dbReference type="PRINTS" id="PR00783">
    <property type="entry name" value="MINTRINSICP"/>
</dbReference>
<evidence type="ECO:0000256" key="3">
    <source>
        <dbReference type="ARBA" id="ARBA00022989"/>
    </source>
</evidence>
<accession>A0A4Y6I798</accession>
<feature type="transmembrane region" description="Helical" evidence="6">
    <location>
        <begin position="121"/>
        <end position="145"/>
    </location>
</feature>
<feature type="transmembrane region" description="Helical" evidence="6">
    <location>
        <begin position="291"/>
        <end position="312"/>
    </location>
</feature>
<dbReference type="GO" id="GO:0016020">
    <property type="term" value="C:membrane"/>
    <property type="evidence" value="ECO:0007669"/>
    <property type="project" value="UniProtKB-SubCell"/>
</dbReference>
<dbReference type="GO" id="GO:0015267">
    <property type="term" value="F:channel activity"/>
    <property type="evidence" value="ECO:0007669"/>
    <property type="project" value="InterPro"/>
</dbReference>
<organism evidence="7 8">
    <name type="scientific">Mycoplasma nasistruthionis</name>
    <dbReference type="NCBI Taxonomy" id="353852"/>
    <lineage>
        <taxon>Bacteria</taxon>
        <taxon>Bacillati</taxon>
        <taxon>Mycoplasmatota</taxon>
        <taxon>Mollicutes</taxon>
        <taxon>Mycoplasmataceae</taxon>
        <taxon>Mycoplasma</taxon>
    </lineage>
</organism>
<name>A0A4Y6I798_9MOLU</name>
<evidence type="ECO:0000256" key="5">
    <source>
        <dbReference type="RuleBase" id="RU000477"/>
    </source>
</evidence>
<sequence>MENVNQHNVTFKSTLAKVFSPFKLTEEKRQNAEKPKDAKTWMIHGLSEYFGTILISLLLAGLSTFVTKDRVIEEYLIHPIIVGFYAGFIAVGICLFLFLRWSCDLNPAVSIFRYLNGTNNGYYTSFKIFIQILGAFTAGAIIFGIGKIGNPEGLSNLPISAVNSAAKVFPPFKPATGNPANISSAISAGTAWIFFIEMVMTGVLLFPIFSPNINNKYRDLMIMFIISLSVWMGLLGGTAAINPARGFAQQFPALLSLSTEGGVNHLGSHIGVANYGFADGLAAKGHVFQSIIYGTVAMILGDLLAPVFYLFVQGLTKTFINPFIVKVISFHNYKSQVMEKPSDYNKPDNN</sequence>
<gene>
    <name evidence="7" type="ORF">FIV53_01940</name>
</gene>